<keyword evidence="2" id="KW-0808">Transferase</keyword>
<dbReference type="GO" id="GO:0016740">
    <property type="term" value="F:transferase activity"/>
    <property type="evidence" value="ECO:0007669"/>
    <property type="project" value="UniProtKB-KW"/>
</dbReference>
<accession>A0ABS8F8N6</accession>
<gene>
    <name evidence="2" type="ORF">LKD23_06900</name>
</gene>
<dbReference type="Pfam" id="PF04230">
    <property type="entry name" value="PS_pyruv_trans"/>
    <property type="match status" value="1"/>
</dbReference>
<evidence type="ECO:0000313" key="3">
    <source>
        <dbReference type="Proteomes" id="UP001430637"/>
    </source>
</evidence>
<dbReference type="InterPro" id="IPR007345">
    <property type="entry name" value="Polysacch_pyruvyl_Trfase"/>
</dbReference>
<proteinExistence type="predicted"/>
<reference evidence="2" key="1">
    <citation type="submission" date="2021-10" db="EMBL/GenBank/DDBJ databases">
        <title>Anaerobic single-cell dispensing facilitates the cultivation of human gut bacteria.</title>
        <authorList>
            <person name="Afrizal A."/>
        </authorList>
    </citation>
    <scope>NUCLEOTIDE SEQUENCE</scope>
    <source>
        <strain evidence="2">CLA-AA-H233</strain>
    </source>
</reference>
<keyword evidence="3" id="KW-1185">Reference proteome</keyword>
<dbReference type="RefSeq" id="WP_227621005.1">
    <property type="nucleotide sequence ID" value="NZ_JAJEQL010000013.1"/>
</dbReference>
<dbReference type="EMBL" id="JAJEQL010000013">
    <property type="protein sequence ID" value="MCC2199482.1"/>
    <property type="molecule type" value="Genomic_DNA"/>
</dbReference>
<dbReference type="Proteomes" id="UP001430637">
    <property type="component" value="Unassembled WGS sequence"/>
</dbReference>
<sequence>MKKIGLITIHDTLNYGSLLQTYALYKAIESLGVEIELIDYKCKAIMDRETTYPLSQCRNIKDIIKSLMWHKAMQKKYENFWSFIKKNMKITKPYTRENVKELNNIFDVFIVGSDIVWGTNITGNDWTYFLDFADDSKTKIAFSSSIGTKWNSDVEKQILSNLNKFKSISVREELAQSWLREIGINADVTCDPTMLWDSSFWSRMVERPKTNEQPYVLVYMWTKDMRTVNHAKMYAKAHGLRVKCQQFYNPIPGVDNVKPVSLEQWISLIANANTVFTASYHGLLYSLYFHKNVYYYNRENKSRMESLGKKLGISNREISGEFKEQPMIDYQYVDNVINEMRRKSLLVLKNRVSEI</sequence>
<name>A0ABS8F8N6_9FIRM</name>
<evidence type="ECO:0000259" key="1">
    <source>
        <dbReference type="Pfam" id="PF04230"/>
    </source>
</evidence>
<feature type="domain" description="Polysaccharide pyruvyl transferase" evidence="1">
    <location>
        <begin position="14"/>
        <end position="298"/>
    </location>
</feature>
<comment type="caution">
    <text evidence="2">The sequence shown here is derived from an EMBL/GenBank/DDBJ whole genome shotgun (WGS) entry which is preliminary data.</text>
</comment>
<evidence type="ECO:0000313" key="2">
    <source>
        <dbReference type="EMBL" id="MCC2199482.1"/>
    </source>
</evidence>
<protein>
    <submittedName>
        <fullName evidence="2">Polysaccharide pyruvyl transferase family protein</fullName>
    </submittedName>
</protein>
<organism evidence="2 3">
    <name type="scientific">Faecalibacterium butyricigenerans</name>
    <dbReference type="NCBI Taxonomy" id="1851427"/>
    <lineage>
        <taxon>Bacteria</taxon>
        <taxon>Bacillati</taxon>
        <taxon>Bacillota</taxon>
        <taxon>Clostridia</taxon>
        <taxon>Eubacteriales</taxon>
        <taxon>Oscillospiraceae</taxon>
        <taxon>Faecalibacterium</taxon>
    </lineage>
</organism>